<evidence type="ECO:0000313" key="1">
    <source>
        <dbReference type="EMBL" id="EFC52890.1"/>
    </source>
</evidence>
<dbReference type="AlphaFoldDB" id="A0A9W5ISF4"/>
<accession>A0A9W5ISF4</accession>
<dbReference type="Proteomes" id="UP000004621">
    <property type="component" value="Unassembled WGS sequence"/>
</dbReference>
<evidence type="ECO:0000313" key="2">
    <source>
        <dbReference type="Proteomes" id="UP000004621"/>
    </source>
</evidence>
<organism evidence="1 2">
    <name type="scientific">Neisseria subflava NJ9703</name>
    <dbReference type="NCBI Taxonomy" id="546268"/>
    <lineage>
        <taxon>Bacteria</taxon>
        <taxon>Pseudomonadati</taxon>
        <taxon>Pseudomonadota</taxon>
        <taxon>Betaproteobacteria</taxon>
        <taxon>Neisseriales</taxon>
        <taxon>Neisseriaceae</taxon>
        <taxon>Neisseria</taxon>
    </lineage>
</organism>
<comment type="caution">
    <text evidence="1">The sequence shown here is derived from an EMBL/GenBank/DDBJ whole genome shotgun (WGS) entry which is preliminary data.</text>
</comment>
<name>A0A9W5ISF4_NEISU</name>
<gene>
    <name evidence="1" type="ORF">NEISUBOT_03726</name>
</gene>
<sequence>MNGKACFCAIKTAYAFFFLGSSTKNENVLKIYVCNVVSCSRPSEK</sequence>
<protein>
    <submittedName>
        <fullName evidence="1">Uncharacterized protein</fullName>
    </submittedName>
</protein>
<dbReference type="EMBL" id="ACEO02000002">
    <property type="protein sequence ID" value="EFC52890.1"/>
    <property type="molecule type" value="Genomic_DNA"/>
</dbReference>
<proteinExistence type="predicted"/>
<reference evidence="1 2" key="1">
    <citation type="submission" date="2010-01" db="EMBL/GenBank/DDBJ databases">
        <authorList>
            <person name="Weinstock G."/>
            <person name="Sodergren E."/>
            <person name="Clifton S."/>
            <person name="Fulton L."/>
            <person name="Fulton B."/>
            <person name="Courtney L."/>
            <person name="Fronick C."/>
            <person name="Harrison M."/>
            <person name="Strong C."/>
            <person name="Farmer C."/>
            <person name="Delahaunty K."/>
            <person name="Markovic C."/>
            <person name="Hall O."/>
            <person name="Minx P."/>
            <person name="Tomlinson C."/>
            <person name="Mitreva M."/>
            <person name="Nelson J."/>
            <person name="Hou S."/>
            <person name="Wollam A."/>
            <person name="Pepin K.H."/>
            <person name="Johnson M."/>
            <person name="Bhonagiri V."/>
            <person name="Nash W.E."/>
            <person name="Warren W."/>
            <person name="Chinwalla A."/>
            <person name="Mardis E.R."/>
            <person name="Wilson R.K."/>
        </authorList>
    </citation>
    <scope>NUCLEOTIDE SEQUENCE [LARGE SCALE GENOMIC DNA]</scope>
    <source>
        <strain evidence="1 2">NJ9703</strain>
    </source>
</reference>